<keyword evidence="2 5" id="KW-0547">Nucleotide-binding</keyword>
<comment type="function">
    <text evidence="5">Small GTPase required for proper localization of RNA polymerase II and III (RNAPII and RNAPIII). May act at an RNAP assembly step prior to nuclear import.</text>
</comment>
<proteinExistence type="inferred from homology"/>
<dbReference type="GO" id="GO:0005737">
    <property type="term" value="C:cytoplasm"/>
    <property type="evidence" value="ECO:0007669"/>
    <property type="project" value="TreeGrafter"/>
</dbReference>
<dbReference type="Gene3D" id="3.40.50.300">
    <property type="entry name" value="P-loop containing nucleotide triphosphate hydrolases"/>
    <property type="match status" value="1"/>
</dbReference>
<name>A0A0A9VUV5_LYGHE</name>
<dbReference type="EMBL" id="GDHC01019288">
    <property type="protein sequence ID" value="JAP99340.1"/>
    <property type="molecule type" value="Transcribed_RNA"/>
</dbReference>
<dbReference type="PANTHER" id="PTHR21231:SF3">
    <property type="entry name" value="GPN-LOOP GTPASE 2"/>
    <property type="match status" value="1"/>
</dbReference>
<sequence length="116" mass="13222">MHKFITLLQKRLYCTLCTVHLIDANIATRDIPTYVSSCVLSLTTMIDHELPHINVLTKWDTLNDHCCTINSNDHRGSVTSTPLQVKHDSLGVTDNADDKEVFLHTSHFLDDEFDKQ</sequence>
<evidence type="ECO:0000256" key="3">
    <source>
        <dbReference type="ARBA" id="ARBA00022801"/>
    </source>
</evidence>
<keyword evidence="4 5" id="KW-0342">GTP-binding</keyword>
<dbReference type="InterPro" id="IPR004130">
    <property type="entry name" value="Gpn"/>
</dbReference>
<evidence type="ECO:0000256" key="2">
    <source>
        <dbReference type="ARBA" id="ARBA00022741"/>
    </source>
</evidence>
<dbReference type="EMBL" id="GBHO01045586">
    <property type="protein sequence ID" value="JAF98017.1"/>
    <property type="molecule type" value="Transcribed_RNA"/>
</dbReference>
<gene>
    <name evidence="6" type="primary">gpn2_1</name>
    <name evidence="6" type="ORF">CM83_100427</name>
    <name evidence="7" type="ORF">g.98242</name>
</gene>
<dbReference type="GO" id="GO:0003924">
    <property type="term" value="F:GTPase activity"/>
    <property type="evidence" value="ECO:0007669"/>
    <property type="project" value="TreeGrafter"/>
</dbReference>
<evidence type="ECO:0000313" key="6">
    <source>
        <dbReference type="EMBL" id="JAF98017.1"/>
    </source>
</evidence>
<dbReference type="PANTHER" id="PTHR21231">
    <property type="entry name" value="XPA-BINDING PROTEIN 1-RELATED"/>
    <property type="match status" value="1"/>
</dbReference>
<dbReference type="AlphaFoldDB" id="A0A0A9VUV5"/>
<organism evidence="6">
    <name type="scientific">Lygus hesperus</name>
    <name type="common">Western plant bug</name>
    <dbReference type="NCBI Taxonomy" id="30085"/>
    <lineage>
        <taxon>Eukaryota</taxon>
        <taxon>Metazoa</taxon>
        <taxon>Ecdysozoa</taxon>
        <taxon>Arthropoda</taxon>
        <taxon>Hexapoda</taxon>
        <taxon>Insecta</taxon>
        <taxon>Pterygota</taxon>
        <taxon>Neoptera</taxon>
        <taxon>Paraneoptera</taxon>
        <taxon>Hemiptera</taxon>
        <taxon>Heteroptera</taxon>
        <taxon>Panheteroptera</taxon>
        <taxon>Cimicomorpha</taxon>
        <taxon>Miridae</taxon>
        <taxon>Mirini</taxon>
        <taxon>Lygus</taxon>
    </lineage>
</organism>
<keyword evidence="3 5" id="KW-0378">Hydrolase</keyword>
<dbReference type="InterPro" id="IPR027417">
    <property type="entry name" value="P-loop_NTPase"/>
</dbReference>
<evidence type="ECO:0000256" key="1">
    <source>
        <dbReference type="ARBA" id="ARBA00005290"/>
    </source>
</evidence>
<evidence type="ECO:0000256" key="4">
    <source>
        <dbReference type="ARBA" id="ARBA00023134"/>
    </source>
</evidence>
<reference evidence="7" key="3">
    <citation type="journal article" date="2016" name="Gigascience">
        <title>De novo construction of an expanded transcriptome assembly for the western tarnished plant bug, Lygus hesperus.</title>
        <authorList>
            <person name="Tassone E.E."/>
            <person name="Geib S.M."/>
            <person name="Hall B."/>
            <person name="Fabrick J.A."/>
            <person name="Brent C.S."/>
            <person name="Hull J.J."/>
        </authorList>
    </citation>
    <scope>NUCLEOTIDE SEQUENCE</scope>
</reference>
<dbReference type="GO" id="GO:0005525">
    <property type="term" value="F:GTP binding"/>
    <property type="evidence" value="ECO:0007669"/>
    <property type="project" value="UniProtKB-KW"/>
</dbReference>
<evidence type="ECO:0000313" key="7">
    <source>
        <dbReference type="EMBL" id="JAP99340.1"/>
    </source>
</evidence>
<protein>
    <recommendedName>
        <fullName evidence="5">GPN-loop GTPase 2</fullName>
    </recommendedName>
</protein>
<dbReference type="Pfam" id="PF03029">
    <property type="entry name" value="ATP_bind_1"/>
    <property type="match status" value="1"/>
</dbReference>
<comment type="similarity">
    <text evidence="1 5">Belongs to the GPN-loop GTPase family.</text>
</comment>
<accession>A0A0A9VUV5</accession>
<reference evidence="6" key="1">
    <citation type="journal article" date="2014" name="PLoS ONE">
        <title>Transcriptome-Based Identification of ABC Transporters in the Western Tarnished Plant Bug Lygus hesperus.</title>
        <authorList>
            <person name="Hull J.J."/>
            <person name="Chaney K."/>
            <person name="Geib S.M."/>
            <person name="Fabrick J.A."/>
            <person name="Brent C.S."/>
            <person name="Walsh D."/>
            <person name="Lavine L.C."/>
        </authorList>
    </citation>
    <scope>NUCLEOTIDE SEQUENCE</scope>
</reference>
<reference evidence="6" key="2">
    <citation type="submission" date="2014-07" db="EMBL/GenBank/DDBJ databases">
        <authorList>
            <person name="Hull J."/>
        </authorList>
    </citation>
    <scope>NUCLEOTIDE SEQUENCE</scope>
</reference>
<comment type="subunit">
    <text evidence="5">Binds to RNA polymerase II (RNAPII).</text>
</comment>
<evidence type="ECO:0000256" key="5">
    <source>
        <dbReference type="RuleBase" id="RU365059"/>
    </source>
</evidence>